<organism evidence="4 5">
    <name type="scientific">Brucella tritici</name>
    <dbReference type="NCBI Taxonomy" id="94626"/>
    <lineage>
        <taxon>Bacteria</taxon>
        <taxon>Pseudomonadati</taxon>
        <taxon>Pseudomonadota</taxon>
        <taxon>Alphaproteobacteria</taxon>
        <taxon>Hyphomicrobiales</taxon>
        <taxon>Brucellaceae</taxon>
        <taxon>Brucella/Ochrobactrum group</taxon>
        <taxon>Brucella</taxon>
    </lineage>
</organism>
<dbReference type="SUPFAM" id="SSF51735">
    <property type="entry name" value="NAD(P)-binding Rossmann-fold domains"/>
    <property type="match status" value="1"/>
</dbReference>
<dbReference type="PANTHER" id="PTHR43658:SF8">
    <property type="entry name" value="17-BETA-HYDROXYSTEROID DEHYDROGENASE 14-RELATED"/>
    <property type="match status" value="1"/>
</dbReference>
<dbReference type="FunFam" id="3.40.50.720:FF:000084">
    <property type="entry name" value="Short-chain dehydrogenase reductase"/>
    <property type="match status" value="1"/>
</dbReference>
<sequence length="252" mass="25830">MDIRGKVAIVTGAASGLGFATAERFAKEGARVAIVDLNAEATAAAAARIGALPVACDVADAVSSEAAMATITGQLGAPGVLVSCAGIAPGKRIVGRNGPMPLDEFERVIRVNLIGTFNWLRLAAHAMTGNEPNADGERGVIVNTASIAAFEGQIGQAAYGASKGGVVSLTLPAARELASHGIRVAAIAPGLMGTAMVEALPQEVKDAIVETLPFPRRFGHPQEFADLAFSMVQNPMVNGSVYRLDAALRMQG</sequence>
<dbReference type="InterPro" id="IPR020904">
    <property type="entry name" value="Sc_DH/Rdtase_CS"/>
</dbReference>
<evidence type="ECO:0000313" key="5">
    <source>
        <dbReference type="Proteomes" id="UP000481643"/>
    </source>
</evidence>
<keyword evidence="2" id="KW-0560">Oxidoreductase</keyword>
<evidence type="ECO:0000256" key="2">
    <source>
        <dbReference type="ARBA" id="ARBA00023002"/>
    </source>
</evidence>
<dbReference type="AlphaFoldDB" id="A0A6L3YKE2"/>
<gene>
    <name evidence="4" type="ORF">F9L08_16045</name>
</gene>
<dbReference type="InterPro" id="IPR002347">
    <property type="entry name" value="SDR_fam"/>
</dbReference>
<evidence type="ECO:0000256" key="1">
    <source>
        <dbReference type="ARBA" id="ARBA00006484"/>
    </source>
</evidence>
<dbReference type="PROSITE" id="PS00061">
    <property type="entry name" value="ADH_SHORT"/>
    <property type="match status" value="1"/>
</dbReference>
<dbReference type="PRINTS" id="PR00081">
    <property type="entry name" value="GDHRDH"/>
</dbReference>
<comment type="similarity">
    <text evidence="1 3">Belongs to the short-chain dehydrogenases/reductases (SDR) family.</text>
</comment>
<dbReference type="InterPro" id="IPR036291">
    <property type="entry name" value="NAD(P)-bd_dom_sf"/>
</dbReference>
<dbReference type="Gene3D" id="3.40.50.720">
    <property type="entry name" value="NAD(P)-binding Rossmann-like Domain"/>
    <property type="match status" value="1"/>
</dbReference>
<comment type="caution">
    <text evidence="4">The sequence shown here is derived from an EMBL/GenBank/DDBJ whole genome shotgun (WGS) entry which is preliminary data.</text>
</comment>
<dbReference type="Pfam" id="PF00106">
    <property type="entry name" value="adh_short"/>
    <property type="match status" value="1"/>
</dbReference>
<proteinExistence type="inferred from homology"/>
<name>A0A6L3YKE2_9HYPH</name>
<dbReference type="PANTHER" id="PTHR43658">
    <property type="entry name" value="SHORT-CHAIN DEHYDROGENASE/REDUCTASE"/>
    <property type="match status" value="1"/>
</dbReference>
<reference evidence="4 5" key="1">
    <citation type="submission" date="2019-09" db="EMBL/GenBank/DDBJ databases">
        <title>Taxonomic organization of the family Brucellaceae based on a phylogenomic approach.</title>
        <authorList>
            <person name="Leclercq S."/>
            <person name="Cloeckaert A."/>
            <person name="Zygmunt M.S."/>
        </authorList>
    </citation>
    <scope>NUCLEOTIDE SEQUENCE [LARGE SCALE GENOMIC DNA]</scope>
    <source>
        <strain evidence="4 5">WS1830</strain>
    </source>
</reference>
<accession>A0A6L3YKE2</accession>
<dbReference type="EMBL" id="WBVX01000016">
    <property type="protein sequence ID" value="KAB2683348.1"/>
    <property type="molecule type" value="Genomic_DNA"/>
</dbReference>
<protein>
    <submittedName>
        <fullName evidence="4">SDR family NAD(P)-dependent oxidoreductase</fullName>
    </submittedName>
</protein>
<evidence type="ECO:0000313" key="4">
    <source>
        <dbReference type="EMBL" id="KAB2683348.1"/>
    </source>
</evidence>
<dbReference type="Proteomes" id="UP000481643">
    <property type="component" value="Unassembled WGS sequence"/>
</dbReference>
<dbReference type="GO" id="GO:0016491">
    <property type="term" value="F:oxidoreductase activity"/>
    <property type="evidence" value="ECO:0007669"/>
    <property type="project" value="UniProtKB-KW"/>
</dbReference>
<evidence type="ECO:0000256" key="3">
    <source>
        <dbReference type="RuleBase" id="RU000363"/>
    </source>
</evidence>
<dbReference type="RefSeq" id="WP_151652309.1">
    <property type="nucleotide sequence ID" value="NZ_WBVX01000016.1"/>
</dbReference>
<dbReference type="PRINTS" id="PR00080">
    <property type="entry name" value="SDRFAMILY"/>
</dbReference>